<organism evidence="1">
    <name type="scientific">Agrobacterium tumefaciens</name>
    <dbReference type="NCBI Taxonomy" id="358"/>
    <lineage>
        <taxon>Bacteria</taxon>
        <taxon>Pseudomonadati</taxon>
        <taxon>Pseudomonadota</taxon>
        <taxon>Alphaproteobacteria</taxon>
        <taxon>Hyphomicrobiales</taxon>
        <taxon>Rhizobiaceae</taxon>
        <taxon>Rhizobium/Agrobacterium group</taxon>
        <taxon>Agrobacterium</taxon>
        <taxon>Agrobacterium tumefaciens complex</taxon>
    </lineage>
</organism>
<dbReference type="AlphaFoldDB" id="K7WMZ1"/>
<proteinExistence type="predicted"/>
<accession>K7WMZ1</accession>
<sequence length="321" mass="37152">MISHNRYHAAKGALVIESLPPPLIVPVSRLYRLTPEIQERLRTSQVYFIMRRPRLSLVASSIRLKDGCVLATIRAQVKDSFQEFDTFLPLPNHPAFRSSRVRRVWAEEDYPSYQIFIERNDPDGGNWELDLADFLMWKEVQRPEFEHFHVDYIGHSLGKDGLKGAVDRLVGRHGHRYSHEHLQEIVVGLNSLHPDQEAFVALFSFEGDQETSERNYANFEGMTLRGPHADQISQLPRDQARSTRIQLAEAALIRYFRPKFNDKYKNTFPSKSHSILKPLRDMEIKTLVVRAATFRVGAVLYSEGIMPSFDHRAEFELPGRR</sequence>
<geneLocation type="plasmid" evidence="1">
    <name>pAoF64/95</name>
</geneLocation>
<protein>
    <submittedName>
        <fullName evidence="1">Uncharacterized protein</fullName>
    </submittedName>
</protein>
<keyword evidence="1" id="KW-0614">Plasmid</keyword>
<dbReference type="EMBL" id="JX683454">
    <property type="protein sequence ID" value="AFX65570.1"/>
    <property type="molecule type" value="Genomic_DNA"/>
</dbReference>
<reference evidence="1" key="1">
    <citation type="journal article" date="2014" name="J. Bacteriol.">
        <title>Quorum-dependent mannopine-inducible conjugative transfer of an Agrobacterium opine-catabolic plasmid.</title>
        <authorList>
            <person name="Wetzel M.E."/>
            <person name="Kim K.S."/>
            <person name="Miller M."/>
            <person name="Olsen G.J."/>
            <person name="Farrand S.K."/>
        </authorList>
    </citation>
    <scope>NUCLEOTIDE SEQUENCE</scope>
    <source>
        <strain evidence="1">F64/95</strain>
        <plasmid evidence="1">pAoF64/95</plasmid>
    </source>
</reference>
<name>K7WMZ1_AGRTU</name>
<evidence type="ECO:0000313" key="1">
    <source>
        <dbReference type="EMBL" id="AFX65570.1"/>
    </source>
</evidence>